<reference evidence="2 3" key="1">
    <citation type="submission" date="2018-02" db="EMBL/GenBank/DDBJ databases">
        <title>Genomic Encyclopedia of Archaeal and Bacterial Type Strains, Phase II (KMG-II): from individual species to whole genera.</title>
        <authorList>
            <person name="Goeker M."/>
        </authorList>
    </citation>
    <scope>NUCLEOTIDE SEQUENCE [LARGE SCALE GENOMIC DNA]</scope>
    <source>
        <strain evidence="2 3">YU 961-1</strain>
    </source>
</reference>
<dbReference type="OrthoDB" id="3693934at2"/>
<dbReference type="PROSITE" id="PS51819">
    <property type="entry name" value="VOC"/>
    <property type="match status" value="1"/>
</dbReference>
<proteinExistence type="predicted"/>
<feature type="domain" description="VOC" evidence="1">
    <location>
        <begin position="5"/>
        <end position="121"/>
    </location>
</feature>
<organism evidence="2 3">
    <name type="scientific">Actinokineospora auranticolor</name>
    <dbReference type="NCBI Taxonomy" id="155976"/>
    <lineage>
        <taxon>Bacteria</taxon>
        <taxon>Bacillati</taxon>
        <taxon>Actinomycetota</taxon>
        <taxon>Actinomycetes</taxon>
        <taxon>Pseudonocardiales</taxon>
        <taxon>Pseudonocardiaceae</taxon>
        <taxon>Actinokineospora</taxon>
    </lineage>
</organism>
<gene>
    <name evidence="2" type="ORF">CLV40_13543</name>
</gene>
<dbReference type="Gene3D" id="3.10.180.10">
    <property type="entry name" value="2,3-Dihydroxybiphenyl 1,2-Dioxygenase, domain 1"/>
    <property type="match status" value="1"/>
</dbReference>
<keyword evidence="3" id="KW-1185">Reference proteome</keyword>
<dbReference type="CDD" id="cd06587">
    <property type="entry name" value="VOC"/>
    <property type="match status" value="1"/>
</dbReference>
<comment type="caution">
    <text evidence="2">The sequence shown here is derived from an EMBL/GenBank/DDBJ whole genome shotgun (WGS) entry which is preliminary data.</text>
</comment>
<dbReference type="GO" id="GO:0051213">
    <property type="term" value="F:dioxygenase activity"/>
    <property type="evidence" value="ECO:0007669"/>
    <property type="project" value="UniProtKB-KW"/>
</dbReference>
<dbReference type="InterPro" id="IPR004360">
    <property type="entry name" value="Glyas_Fos-R_dOase_dom"/>
</dbReference>
<accession>A0A2S6GCT0</accession>
<dbReference type="Pfam" id="PF00903">
    <property type="entry name" value="Glyoxalase"/>
    <property type="match status" value="1"/>
</dbReference>
<dbReference type="RefSeq" id="WP_104483235.1">
    <property type="nucleotide sequence ID" value="NZ_CP154825.1"/>
</dbReference>
<dbReference type="SUPFAM" id="SSF54593">
    <property type="entry name" value="Glyoxalase/Bleomycin resistance protein/Dihydroxybiphenyl dioxygenase"/>
    <property type="match status" value="1"/>
</dbReference>
<evidence type="ECO:0000313" key="2">
    <source>
        <dbReference type="EMBL" id="PPK62401.1"/>
    </source>
</evidence>
<dbReference type="InterPro" id="IPR037523">
    <property type="entry name" value="VOC_core"/>
</dbReference>
<dbReference type="InterPro" id="IPR029068">
    <property type="entry name" value="Glyas_Bleomycin-R_OHBP_Dase"/>
</dbReference>
<evidence type="ECO:0000313" key="3">
    <source>
        <dbReference type="Proteomes" id="UP000239203"/>
    </source>
</evidence>
<dbReference type="AlphaFoldDB" id="A0A2S6GCT0"/>
<dbReference type="EMBL" id="PTIX01000035">
    <property type="protein sequence ID" value="PPK62401.1"/>
    <property type="molecule type" value="Genomic_DNA"/>
</dbReference>
<dbReference type="Proteomes" id="UP000239203">
    <property type="component" value="Unassembled WGS sequence"/>
</dbReference>
<protein>
    <submittedName>
        <fullName evidence="2">Glyoxalase/bleomycin resistance protein/dioxygenase superfamily protein</fullName>
    </submittedName>
</protein>
<evidence type="ECO:0000259" key="1">
    <source>
        <dbReference type="PROSITE" id="PS51819"/>
    </source>
</evidence>
<sequence length="121" mass="13522">MTTPRALWLPFEVDDLDSLKRFYRDLLGLPEVDSWTTPTERGTVLRITDGAYLELVSPGTSRAPVPLAIELAGRSEVEATFARLHGAPVVRPPGPYLRGHYGFEVRDPSGTHIMVWHEKPT</sequence>
<keyword evidence="2" id="KW-0560">Oxidoreductase</keyword>
<name>A0A2S6GCT0_9PSEU</name>
<keyword evidence="2" id="KW-0223">Dioxygenase</keyword>